<evidence type="ECO:0000313" key="5">
    <source>
        <dbReference type="Proteomes" id="UP001570846"/>
    </source>
</evidence>
<proteinExistence type="predicted"/>
<protein>
    <submittedName>
        <fullName evidence="2">Uncharacterized protein</fullName>
    </submittedName>
</protein>
<comment type="caution">
    <text evidence="2">The sequence shown here is derived from an EMBL/GenBank/DDBJ whole genome shotgun (WGS) entry which is preliminary data.</text>
</comment>
<reference evidence="2 4" key="1">
    <citation type="submission" date="2019-07" db="EMBL/GenBank/DDBJ databases">
        <authorList>
            <person name="Qu J.-H."/>
        </authorList>
    </citation>
    <scope>NUCLEOTIDE SEQUENCE [LARGE SCALE GENOMIC DNA]</scope>
    <source>
        <strain evidence="2 4">MDT1-10-3</strain>
    </source>
</reference>
<feature type="region of interest" description="Disordered" evidence="1">
    <location>
        <begin position="73"/>
        <end position="107"/>
    </location>
</feature>
<feature type="compositionally biased region" description="Basic and acidic residues" evidence="1">
    <location>
        <begin position="73"/>
        <end position="86"/>
    </location>
</feature>
<name>A0A5M8QHC4_9BACT</name>
<reference evidence="3 5" key="3">
    <citation type="submission" date="2024-08" db="EMBL/GenBank/DDBJ databases">
        <authorList>
            <person name="Wei W."/>
        </authorList>
    </citation>
    <scope>NUCLEOTIDE SEQUENCE [LARGE SCALE GENOMIC DNA]</scope>
    <source>
        <strain evidence="3 5">XU2</strain>
    </source>
</reference>
<evidence type="ECO:0000313" key="3">
    <source>
        <dbReference type="EMBL" id="MFA1773050.1"/>
    </source>
</evidence>
<reference evidence="2 4" key="2">
    <citation type="submission" date="2019-09" db="EMBL/GenBank/DDBJ databases">
        <title>A bacterium isolated from glacier soil.</title>
        <authorList>
            <person name="Liu Q."/>
        </authorList>
    </citation>
    <scope>NUCLEOTIDE SEQUENCE [LARGE SCALE GENOMIC DNA]</scope>
    <source>
        <strain evidence="2 4">MDT1-10-3</strain>
    </source>
</reference>
<sequence>MENTPWDADRYKELNIYFREKIQHLLSTDPHLQKQVSAGKSVQLEELVESMTLNDQLLWEEFLQLDQQKMHQDLQNHLEGKGDPLHDQSGFYRHAKNDQEDDENHLW</sequence>
<dbReference type="RefSeq" id="WP_149098274.1">
    <property type="nucleotide sequence ID" value="NZ_BMMG01000003.1"/>
</dbReference>
<dbReference type="AlphaFoldDB" id="A0A5M8QHC4"/>
<gene>
    <name evidence="3" type="ORF">ACD591_17250</name>
    <name evidence="2" type="ORF">FOE74_08985</name>
</gene>
<dbReference type="Proteomes" id="UP001570846">
    <property type="component" value="Unassembled WGS sequence"/>
</dbReference>
<evidence type="ECO:0000313" key="4">
    <source>
        <dbReference type="Proteomes" id="UP000323866"/>
    </source>
</evidence>
<accession>A0A5M8QHC4</accession>
<keyword evidence="5" id="KW-1185">Reference proteome</keyword>
<dbReference type="EMBL" id="JBGOGF010000010">
    <property type="protein sequence ID" value="MFA1773050.1"/>
    <property type="molecule type" value="Genomic_DNA"/>
</dbReference>
<organism evidence="2 4">
    <name type="scientific">Rufibacter glacialis</name>
    <dbReference type="NCBI Taxonomy" id="1259555"/>
    <lineage>
        <taxon>Bacteria</taxon>
        <taxon>Pseudomonadati</taxon>
        <taxon>Bacteroidota</taxon>
        <taxon>Cytophagia</taxon>
        <taxon>Cytophagales</taxon>
        <taxon>Hymenobacteraceae</taxon>
        <taxon>Rufibacter</taxon>
    </lineage>
</organism>
<evidence type="ECO:0000313" key="2">
    <source>
        <dbReference type="EMBL" id="KAA6434330.1"/>
    </source>
</evidence>
<dbReference type="EMBL" id="VKKZ01000020">
    <property type="protein sequence ID" value="KAA6434330.1"/>
    <property type="molecule type" value="Genomic_DNA"/>
</dbReference>
<evidence type="ECO:0000256" key="1">
    <source>
        <dbReference type="SAM" id="MobiDB-lite"/>
    </source>
</evidence>
<dbReference type="OrthoDB" id="852768at2"/>
<dbReference type="Proteomes" id="UP000323866">
    <property type="component" value="Unassembled WGS sequence"/>
</dbReference>